<dbReference type="PANTHER" id="PTHR13356">
    <property type="entry name" value="OB FOLD NUCLEIC ACID BINDING PROTEIN-RELATED"/>
    <property type="match status" value="1"/>
</dbReference>
<dbReference type="PANTHER" id="PTHR13356:SF0">
    <property type="entry name" value="SOSS COMPLEX SUBUNIT B HOMOLOG"/>
    <property type="match status" value="1"/>
</dbReference>
<dbReference type="GO" id="GO:0010212">
    <property type="term" value="P:response to ionizing radiation"/>
    <property type="evidence" value="ECO:0007669"/>
    <property type="project" value="TreeGrafter"/>
</dbReference>
<dbReference type="EMBL" id="UINC01016622">
    <property type="protein sequence ID" value="SVA69084.1"/>
    <property type="molecule type" value="Genomic_DNA"/>
</dbReference>
<dbReference type="CDD" id="cd04491">
    <property type="entry name" value="SoSSB_OBF"/>
    <property type="match status" value="2"/>
</dbReference>
<evidence type="ECO:0000313" key="2">
    <source>
        <dbReference type="EMBL" id="SVA69084.1"/>
    </source>
</evidence>
<protein>
    <recommendedName>
        <fullName evidence="3">OB domain-containing protein</fullName>
    </recommendedName>
</protein>
<accession>A0A381XWC6</accession>
<dbReference type="SUPFAM" id="SSF50249">
    <property type="entry name" value="Nucleic acid-binding proteins"/>
    <property type="match status" value="2"/>
</dbReference>
<organism evidence="2">
    <name type="scientific">marine metagenome</name>
    <dbReference type="NCBI Taxonomy" id="408172"/>
    <lineage>
        <taxon>unclassified sequences</taxon>
        <taxon>metagenomes</taxon>
        <taxon>ecological metagenomes</taxon>
    </lineage>
</organism>
<name>A0A381XWC6_9ZZZZ</name>
<gene>
    <name evidence="2" type="ORF">METZ01_LOCUS121938</name>
</gene>
<reference evidence="2" key="1">
    <citation type="submission" date="2018-05" db="EMBL/GenBank/DDBJ databases">
        <authorList>
            <person name="Lanie J.A."/>
            <person name="Ng W.-L."/>
            <person name="Kazmierczak K.M."/>
            <person name="Andrzejewski T.M."/>
            <person name="Davidsen T.M."/>
            <person name="Wayne K.J."/>
            <person name="Tettelin H."/>
            <person name="Glass J.I."/>
            <person name="Rusch D."/>
            <person name="Podicherti R."/>
            <person name="Tsui H.-C.T."/>
            <person name="Winkler M.E."/>
        </authorList>
    </citation>
    <scope>NUCLEOTIDE SEQUENCE</scope>
</reference>
<dbReference type="InterPro" id="IPR012340">
    <property type="entry name" value="NA-bd_OB-fold"/>
</dbReference>
<dbReference type="AlphaFoldDB" id="A0A381XWC6"/>
<dbReference type="Gene3D" id="2.40.50.140">
    <property type="entry name" value="Nucleic acid-binding proteins"/>
    <property type="match status" value="2"/>
</dbReference>
<evidence type="ECO:0008006" key="3">
    <source>
        <dbReference type="Google" id="ProtNLM"/>
    </source>
</evidence>
<dbReference type="GO" id="GO:0003677">
    <property type="term" value="F:DNA binding"/>
    <property type="evidence" value="ECO:0007669"/>
    <property type="project" value="UniProtKB-KW"/>
</dbReference>
<sequence>MQTNEADFETHVDDIVKAIGDKLERSVIVTELKRYVEEYGIDLATAKESIVRKHYGNPSALQMGAEKLLAQIGPGENNVQFKAKILSIYRKEITTKEGAQKVLFEGEVGDSTMRMRYSYWSDQCDFESGDIVEVLNAYSKSWNDRITLNINDGSMKKIKDNDLEKLDLGVAKNTMNQAGEEVELVNLKPGMSNVSVKLRIIDVETRKITVKGEPKTIFGGTVGDKTGTCRFTSWEDHNLIAGKTYKIDNGYVKEFNGPDLQFGEYTKFTEIDDEDLPSLEDYEDGVQYSLAQLDERNGASDAVVEGHVFTIREGSGLIFRDKETNRLVRNGDDRKNADPDLRIKMIFDDGSGS</sequence>
<keyword evidence="1" id="KW-0238">DNA-binding</keyword>
<dbReference type="GO" id="GO:0000724">
    <property type="term" value="P:double-strand break repair via homologous recombination"/>
    <property type="evidence" value="ECO:0007669"/>
    <property type="project" value="TreeGrafter"/>
</dbReference>
<feature type="non-terminal residue" evidence="2">
    <location>
        <position position="353"/>
    </location>
</feature>
<proteinExistence type="predicted"/>
<evidence type="ECO:0000256" key="1">
    <source>
        <dbReference type="ARBA" id="ARBA00023125"/>
    </source>
</evidence>
<dbReference type="InterPro" id="IPR051231">
    <property type="entry name" value="SOSS-B"/>
</dbReference>